<dbReference type="InterPro" id="IPR010432">
    <property type="entry name" value="RDD"/>
</dbReference>
<gene>
    <name evidence="9" type="ORF">OO014_14075</name>
</gene>
<dbReference type="PANTHER" id="PTHR36115:SF6">
    <property type="entry name" value="PROLINE-RICH ANTIGEN HOMOLOG"/>
    <property type="match status" value="1"/>
</dbReference>
<organism evidence="9 10">
    <name type="scientific">Intrasporangium calvum</name>
    <dbReference type="NCBI Taxonomy" id="53358"/>
    <lineage>
        <taxon>Bacteria</taxon>
        <taxon>Bacillati</taxon>
        <taxon>Actinomycetota</taxon>
        <taxon>Actinomycetes</taxon>
        <taxon>Micrococcales</taxon>
        <taxon>Intrasporangiaceae</taxon>
        <taxon>Intrasporangium</taxon>
    </lineage>
</organism>
<name>A0ABT5GJG0_9MICO</name>
<dbReference type="PANTHER" id="PTHR36115">
    <property type="entry name" value="PROLINE-RICH ANTIGEN HOMOLOG-RELATED"/>
    <property type="match status" value="1"/>
</dbReference>
<dbReference type="InterPro" id="IPR051791">
    <property type="entry name" value="Pra-immunoreactive"/>
</dbReference>
<dbReference type="Proteomes" id="UP001150259">
    <property type="component" value="Unassembled WGS sequence"/>
</dbReference>
<dbReference type="PIRSF" id="PIRSF021697">
    <property type="entry name" value="UCP021697"/>
    <property type="match status" value="1"/>
</dbReference>
<keyword evidence="3 7" id="KW-0812">Transmembrane</keyword>
<comment type="caution">
    <text evidence="9">The sequence shown here is derived from an EMBL/GenBank/DDBJ whole genome shotgun (WGS) entry which is preliminary data.</text>
</comment>
<feature type="transmembrane region" description="Helical" evidence="7">
    <location>
        <begin position="46"/>
        <end position="68"/>
    </location>
</feature>
<dbReference type="RefSeq" id="WP_272462955.1">
    <property type="nucleotide sequence ID" value="NZ_JAPFQL010000065.1"/>
</dbReference>
<feature type="domain" description="RDD" evidence="8">
    <location>
        <begin position="40"/>
        <end position="151"/>
    </location>
</feature>
<evidence type="ECO:0000256" key="3">
    <source>
        <dbReference type="ARBA" id="ARBA00022692"/>
    </source>
</evidence>
<evidence type="ECO:0000256" key="1">
    <source>
        <dbReference type="ARBA" id="ARBA00004651"/>
    </source>
</evidence>
<proteinExistence type="predicted"/>
<feature type="transmembrane region" description="Helical" evidence="7">
    <location>
        <begin position="80"/>
        <end position="103"/>
    </location>
</feature>
<evidence type="ECO:0000256" key="2">
    <source>
        <dbReference type="ARBA" id="ARBA00022475"/>
    </source>
</evidence>
<reference evidence="9 10" key="1">
    <citation type="submission" date="2022-11" db="EMBL/GenBank/DDBJ databases">
        <title>Anaerobic phenanthrene biodegradation by a DNRA strain PheN6.</title>
        <authorList>
            <person name="Zhang Z."/>
        </authorList>
    </citation>
    <scope>NUCLEOTIDE SEQUENCE [LARGE SCALE GENOMIC DNA]</scope>
    <source>
        <strain evidence="9 10">PheN6</strain>
    </source>
</reference>
<comment type="subcellular location">
    <subcellularLocation>
        <location evidence="1">Cell membrane</location>
        <topology evidence="1">Multi-pass membrane protein</topology>
    </subcellularLocation>
</comment>
<keyword evidence="4 7" id="KW-1133">Transmembrane helix</keyword>
<evidence type="ECO:0000256" key="6">
    <source>
        <dbReference type="SAM" id="MobiDB-lite"/>
    </source>
</evidence>
<evidence type="ECO:0000256" key="4">
    <source>
        <dbReference type="ARBA" id="ARBA00022989"/>
    </source>
</evidence>
<evidence type="ECO:0000259" key="8">
    <source>
        <dbReference type="Pfam" id="PF06271"/>
    </source>
</evidence>
<dbReference type="Pfam" id="PF06271">
    <property type="entry name" value="RDD"/>
    <property type="match status" value="1"/>
</dbReference>
<feature type="region of interest" description="Disordered" evidence="6">
    <location>
        <begin position="1"/>
        <end position="28"/>
    </location>
</feature>
<dbReference type="EMBL" id="JAPFQL010000065">
    <property type="protein sequence ID" value="MDC5698382.1"/>
    <property type="molecule type" value="Genomic_DNA"/>
</dbReference>
<keyword evidence="5 7" id="KW-0472">Membrane</keyword>
<dbReference type="InterPro" id="IPR016795">
    <property type="entry name" value="UCP021697"/>
</dbReference>
<evidence type="ECO:0000256" key="7">
    <source>
        <dbReference type="SAM" id="Phobius"/>
    </source>
</evidence>
<keyword evidence="10" id="KW-1185">Reference proteome</keyword>
<accession>A0ABT5GJG0</accession>
<sequence length="160" mass="17103">MVDRKDVGSWLEGPSSRTGNTGEWPGQRLGLAPHGPGSIARFGRRLVGIIIDWVLALVIARGLFQVPLPFSEQPATGTQNFIVLGIFALMNVLLVGTLGTTIGHRAMGLQVRSVAGGRATLAQALVRTVLLCLAIPAVIWDRDGRGLHDKVPNTVIVRAR</sequence>
<evidence type="ECO:0000313" key="10">
    <source>
        <dbReference type="Proteomes" id="UP001150259"/>
    </source>
</evidence>
<protein>
    <submittedName>
        <fullName evidence="9">RDD family protein</fullName>
    </submittedName>
</protein>
<feature type="transmembrane region" description="Helical" evidence="7">
    <location>
        <begin position="124"/>
        <end position="140"/>
    </location>
</feature>
<keyword evidence="2" id="KW-1003">Cell membrane</keyword>
<evidence type="ECO:0000256" key="5">
    <source>
        <dbReference type="ARBA" id="ARBA00023136"/>
    </source>
</evidence>
<evidence type="ECO:0000313" key="9">
    <source>
        <dbReference type="EMBL" id="MDC5698382.1"/>
    </source>
</evidence>